<accession>A0A0G9H0L9</accession>
<evidence type="ECO:0000313" key="2">
    <source>
        <dbReference type="Proteomes" id="UP000182987"/>
    </source>
</evidence>
<dbReference type="KEGG" id="lrz:BJI69_02985"/>
<evidence type="ECO:0000313" key="1">
    <source>
        <dbReference type="EMBL" id="APG02972.1"/>
    </source>
</evidence>
<reference evidence="2" key="1">
    <citation type="submission" date="2016-09" db="EMBL/GenBank/DDBJ databases">
        <authorList>
            <person name="Lysoe E."/>
        </authorList>
    </citation>
    <scope>NUCLEOTIDE SEQUENCE [LARGE SCALE GENOMIC DNA]</scope>
    <source>
        <strain evidence="2">LJ96T</strain>
    </source>
</reference>
<dbReference type="AlphaFoldDB" id="A0A0G9H0L9"/>
<dbReference type="EMBL" id="CP017480">
    <property type="protein sequence ID" value="APG02972.1"/>
    <property type="molecule type" value="Genomic_DNA"/>
</dbReference>
<dbReference type="Proteomes" id="UP000182987">
    <property type="component" value="Chromosome"/>
</dbReference>
<keyword evidence="2" id="KW-1185">Reference proteome</keyword>
<sequence>MTTRTTLSTLILLALSTTATHAATWDASTSLGLFDQRVADGLPLRGLRIHATDEAGLVTRARISVDTRLENEVVLPDGSHMVTYIGQWRGKQVTISRGDGQLLIDTGETTAPTAVPPGDSIARFDLAIAAGLPARVSLDGNVVNTARAADDDLVVLDAFGGDIVFADGSHGQMYDATWHGSSVVVTRSGNHLDITSLSATGVGITGFTAGSEAIEYEHLPAETTAGQGSPGAGSAHAVPSRAAAITPEDLNPSRLTFHLMLHDDVGSTSQRIHAGYVAWWLADLQRNILPGKKVDLLYSQRIPGVTDVKYEYVGSLHDWSDVVEHYALEQDIPRTYKHKFMLIVKGLPEPERHGRSWQKGTEGIASVSGRYPEIAHQLGHLLGATHARAEVRYGGWWCETNMYAPSLTVRSNCYEYSAENAYQIREYVTTAGGHIENSRWSEDR</sequence>
<name>A0A0G9H0L9_9GAMM</name>
<organism evidence="1 2">
    <name type="scientific">Luteibacter rhizovicinus DSM 16549</name>
    <dbReference type="NCBI Taxonomy" id="1440763"/>
    <lineage>
        <taxon>Bacteria</taxon>
        <taxon>Pseudomonadati</taxon>
        <taxon>Pseudomonadota</taxon>
        <taxon>Gammaproteobacteria</taxon>
        <taxon>Lysobacterales</taxon>
        <taxon>Rhodanobacteraceae</taxon>
        <taxon>Luteibacter</taxon>
    </lineage>
</organism>
<dbReference type="PATRIC" id="fig|1440763.5.peg.4110"/>
<proteinExistence type="predicted"/>
<dbReference type="OrthoDB" id="5948096at2"/>
<gene>
    <name evidence="1" type="ORF">BJI69_02985</name>
</gene>
<dbReference type="RefSeq" id="WP_052767383.1">
    <property type="nucleotide sequence ID" value="NZ_CP017480.1"/>
</dbReference>
<protein>
    <submittedName>
        <fullName evidence="1">Uncharacterized protein</fullName>
    </submittedName>
</protein>
<dbReference type="STRING" id="1440763.BJI69_02985"/>